<proteinExistence type="predicted"/>
<protein>
    <recommendedName>
        <fullName evidence="4">Glycosyl transferase family 1 domain-containing protein</fullName>
    </recommendedName>
</protein>
<dbReference type="SUPFAM" id="SSF53756">
    <property type="entry name" value="UDP-Glycosyltransferase/glycogen phosphorylase"/>
    <property type="match status" value="1"/>
</dbReference>
<dbReference type="Gene3D" id="3.40.50.2000">
    <property type="entry name" value="Glycogen Phosphorylase B"/>
    <property type="match status" value="1"/>
</dbReference>
<dbReference type="EMBL" id="NBVN01000005">
    <property type="protein sequence ID" value="PUA31919.1"/>
    <property type="molecule type" value="Genomic_DNA"/>
</dbReference>
<sequence>MFKDRVVYVSMPRYLYRVLARILKWRQHYDLNPLAKLTHYVDEFIMALKLRGVTRSSITLYVFGSMSLFSFFMRLLGWKGTIIYDPLANYVQTLYLRSRISMREILRYGLYLALHRLQLKCSNCVVYPSKLDLENAERMFNVRNTVVIPNPVPICFESHEEYEKLRALRRGDERPYFILLAGGRNKANEEAVKLTIDVFNKLPQDTFKLYITGPWLDLKNLAENSSIELLGVIPQYELKRLLAVSDYGLSPIFSHAAGTFLKTLTYVTAGLDVIATPISLIGLSIKALRKRYGYSGKIYLIHDKEDYEKTLSELIFNKNYERGRPTICHYLELELVNTVRETGIFIGK</sequence>
<gene>
    <name evidence="2" type="ORF">B7O98_07990</name>
</gene>
<keyword evidence="1" id="KW-0472">Membrane</keyword>
<feature type="transmembrane region" description="Helical" evidence="1">
    <location>
        <begin position="58"/>
        <end position="78"/>
    </location>
</feature>
<name>A0A2R7Y3C0_9CREN</name>
<evidence type="ECO:0000313" key="2">
    <source>
        <dbReference type="EMBL" id="PUA31919.1"/>
    </source>
</evidence>
<organism evidence="2 3">
    <name type="scientific">Zestosphaera tikiterensis</name>
    <dbReference type="NCBI Taxonomy" id="1973259"/>
    <lineage>
        <taxon>Archaea</taxon>
        <taxon>Thermoproteota</taxon>
        <taxon>Thermoprotei</taxon>
        <taxon>Desulfurococcales</taxon>
        <taxon>Desulfurococcaceae</taxon>
        <taxon>Zestosphaera</taxon>
    </lineage>
</organism>
<accession>A0A2R7Y3C0</accession>
<dbReference type="AlphaFoldDB" id="A0A2R7Y3C0"/>
<keyword evidence="1" id="KW-1133">Transmembrane helix</keyword>
<evidence type="ECO:0000256" key="1">
    <source>
        <dbReference type="SAM" id="Phobius"/>
    </source>
</evidence>
<reference evidence="2 3" key="1">
    <citation type="journal article" date="2018" name="Syst. Appl. Microbiol.">
        <title>A new symbiotic nanoarchaeote (Candidatus Nanoclepta minutus) and its host (Zestosphaera tikiterensis gen. nov., sp. nov.) from a New Zealand hot spring.</title>
        <authorList>
            <person name="St John E."/>
            <person name="Liu Y."/>
            <person name="Podar M."/>
            <person name="Stott M.B."/>
            <person name="Meneghin J."/>
            <person name="Chen Z."/>
            <person name="Lagutin K."/>
            <person name="Mitchell K."/>
            <person name="Reysenbach A.L."/>
        </authorList>
    </citation>
    <scope>NUCLEOTIDE SEQUENCE [LARGE SCALE GENOMIC DNA]</scope>
    <source>
        <strain evidence="2">NZ3</strain>
    </source>
</reference>
<evidence type="ECO:0008006" key="4">
    <source>
        <dbReference type="Google" id="ProtNLM"/>
    </source>
</evidence>
<comment type="caution">
    <text evidence="2">The sequence shown here is derived from an EMBL/GenBank/DDBJ whole genome shotgun (WGS) entry which is preliminary data.</text>
</comment>
<dbReference type="Proteomes" id="UP000244093">
    <property type="component" value="Unassembled WGS sequence"/>
</dbReference>
<evidence type="ECO:0000313" key="3">
    <source>
        <dbReference type="Proteomes" id="UP000244093"/>
    </source>
</evidence>
<dbReference type="Pfam" id="PF13692">
    <property type="entry name" value="Glyco_trans_1_4"/>
    <property type="match status" value="1"/>
</dbReference>
<keyword evidence="1" id="KW-0812">Transmembrane</keyword>